<feature type="region of interest" description="Disordered" evidence="1">
    <location>
        <begin position="1"/>
        <end position="23"/>
    </location>
</feature>
<reference evidence="2 3" key="1">
    <citation type="journal article" date="2011" name="J. Bacteriol.">
        <title>Genome sequence of the verrucomicrobium Opitutus terrae PB90-1, an abundant inhabitant of rice paddy soil ecosystems.</title>
        <authorList>
            <person name="van Passel M.W."/>
            <person name="Kant R."/>
            <person name="Palva A."/>
            <person name="Copeland A."/>
            <person name="Lucas S."/>
            <person name="Lapidus A."/>
            <person name="Glavina del Rio T."/>
            <person name="Pitluck S."/>
            <person name="Goltsman E."/>
            <person name="Clum A."/>
            <person name="Sun H."/>
            <person name="Schmutz J."/>
            <person name="Larimer F.W."/>
            <person name="Land M.L."/>
            <person name="Hauser L."/>
            <person name="Kyrpides N."/>
            <person name="Mikhailova N."/>
            <person name="Richardson P.P."/>
            <person name="Janssen P.H."/>
            <person name="de Vos W.M."/>
            <person name="Smidt H."/>
        </authorList>
    </citation>
    <scope>NUCLEOTIDE SEQUENCE [LARGE SCALE GENOMIC DNA]</scope>
    <source>
        <strain evidence="3">DSM 11246 / JCM 15787 / PB90-1</strain>
    </source>
</reference>
<evidence type="ECO:0000313" key="2">
    <source>
        <dbReference type="EMBL" id="ACB77649.1"/>
    </source>
</evidence>
<dbReference type="EMBL" id="CP001032">
    <property type="protein sequence ID" value="ACB77649.1"/>
    <property type="molecule type" value="Genomic_DNA"/>
</dbReference>
<dbReference type="eggNOG" id="ENOG5031DEK">
    <property type="taxonomic scope" value="Bacteria"/>
</dbReference>
<sequence>MKTNILAPRSDASRPETQPNHEPRYQIFRQSRAGNFMPEFKTDSPAEAVEMFALMAPAFEGGAIRLWDNAAHHLSASVEWRPEQTAFGFVVYHRTNLYHDRLLGVLARHIAERETMRQEIHHSLRLSA</sequence>
<gene>
    <name evidence="2" type="ordered locus">Oter_4378</name>
</gene>
<dbReference type="KEGG" id="ote:Oter_4378"/>
<dbReference type="HOGENOM" id="CLU_2001532_0_0_0"/>
<feature type="compositionally biased region" description="Basic and acidic residues" evidence="1">
    <location>
        <begin position="11"/>
        <end position="23"/>
    </location>
</feature>
<dbReference type="AlphaFoldDB" id="B1ZRJ9"/>
<accession>B1ZRJ9</accession>
<evidence type="ECO:0000256" key="1">
    <source>
        <dbReference type="SAM" id="MobiDB-lite"/>
    </source>
</evidence>
<keyword evidence="3" id="KW-1185">Reference proteome</keyword>
<dbReference type="Proteomes" id="UP000007013">
    <property type="component" value="Chromosome"/>
</dbReference>
<organism evidence="2 3">
    <name type="scientific">Opitutus terrae (strain DSM 11246 / JCM 15787 / PB90-1)</name>
    <dbReference type="NCBI Taxonomy" id="452637"/>
    <lineage>
        <taxon>Bacteria</taxon>
        <taxon>Pseudomonadati</taxon>
        <taxon>Verrucomicrobiota</taxon>
        <taxon>Opitutia</taxon>
        <taxon>Opitutales</taxon>
        <taxon>Opitutaceae</taxon>
        <taxon>Opitutus</taxon>
    </lineage>
</organism>
<evidence type="ECO:0000313" key="3">
    <source>
        <dbReference type="Proteomes" id="UP000007013"/>
    </source>
</evidence>
<name>B1ZRJ9_OPITP</name>
<protein>
    <submittedName>
        <fullName evidence="2">Uncharacterized protein</fullName>
    </submittedName>
</protein>
<proteinExistence type="predicted"/>